<organism evidence="3 4">
    <name type="scientific">Thermus filiformis</name>
    <dbReference type="NCBI Taxonomy" id="276"/>
    <lineage>
        <taxon>Bacteria</taxon>
        <taxon>Thermotogati</taxon>
        <taxon>Deinococcota</taxon>
        <taxon>Deinococci</taxon>
        <taxon>Thermales</taxon>
        <taxon>Thermaceae</taxon>
        <taxon>Thermus</taxon>
    </lineage>
</organism>
<reference evidence="3 4" key="1">
    <citation type="journal article" date="2015" name="Genome Announc.">
        <title>Draft Genome Sequence of the Thermophile Thermus filiformis ATCC 43280, Producer of Carotenoid-(Di)glucoside-Branched Fatty Acid (Di)esters and Source of Hyperthermostable Enzymes of Biotechnological Interest.</title>
        <authorList>
            <person name="Mandelli F."/>
            <person name="Oliveira Ramires B."/>
            <person name="Couger M.B."/>
            <person name="Paixao D.A."/>
            <person name="Camilo C.M."/>
            <person name="Polikarpov I."/>
            <person name="Prade R."/>
            <person name="Riano-Pachon D.M."/>
            <person name="Squina F.M."/>
        </authorList>
    </citation>
    <scope>NUCLEOTIDE SEQUENCE [LARGE SCALE GENOMIC DNA]</scope>
    <source>
        <strain evidence="3 4">ATCC 43280</strain>
    </source>
</reference>
<evidence type="ECO:0000256" key="1">
    <source>
        <dbReference type="ARBA" id="ARBA00043985"/>
    </source>
</evidence>
<dbReference type="STRING" id="276.THFILI_11440"/>
<protein>
    <submittedName>
        <fullName evidence="3">Phage-shock protein</fullName>
    </submittedName>
</protein>
<proteinExistence type="inferred from homology"/>
<dbReference type="Pfam" id="PF04012">
    <property type="entry name" value="PspA_IM30"/>
    <property type="match status" value="1"/>
</dbReference>
<dbReference type="PANTHER" id="PTHR31088:SF6">
    <property type="entry name" value="PHAGE SHOCK PROTEIN A"/>
    <property type="match status" value="1"/>
</dbReference>
<comment type="similarity">
    <text evidence="1">Belongs to the PspA/Vipp/IM30 family.</text>
</comment>
<sequence>MGILDRLSRLIRANLNELLKRAEDPEKIINQALEDMRQALREAREKVAEAMAEEKRLRREEESYRTQALLWEEKAKEALQANREDLAREALKRKRQALDLAEGFKAQGDEQKALVDRLMTQLKALEAKIQEAESRKKLLLARKKGVEAAETLRSLESRLDAHPALEAFEEMEARILEMEDKHEARKTMDQELSLEKELEALGEDRALEEELARLKRELGQ</sequence>
<evidence type="ECO:0000313" key="4">
    <source>
        <dbReference type="Proteomes" id="UP000030364"/>
    </source>
</evidence>
<evidence type="ECO:0000256" key="2">
    <source>
        <dbReference type="SAM" id="Coils"/>
    </source>
</evidence>
<dbReference type="OrthoDB" id="9779630at2"/>
<dbReference type="RefSeq" id="WP_038062664.1">
    <property type="nucleotide sequence ID" value="NZ_JPSL02000040.1"/>
</dbReference>
<feature type="coiled-coil region" evidence="2">
    <location>
        <begin position="26"/>
        <end position="149"/>
    </location>
</feature>
<evidence type="ECO:0000313" key="3">
    <source>
        <dbReference type="EMBL" id="KGQ22433.2"/>
    </source>
</evidence>
<dbReference type="EMBL" id="JPSL02000040">
    <property type="protein sequence ID" value="KGQ22433.2"/>
    <property type="molecule type" value="Genomic_DNA"/>
</dbReference>
<dbReference type="AlphaFoldDB" id="A0A0A2WRI5"/>
<dbReference type="Proteomes" id="UP000030364">
    <property type="component" value="Unassembled WGS sequence"/>
</dbReference>
<comment type="caution">
    <text evidence="3">The sequence shown here is derived from an EMBL/GenBank/DDBJ whole genome shotgun (WGS) entry which is preliminary data.</text>
</comment>
<accession>A0A0A2WRI5</accession>
<gene>
    <name evidence="3" type="ORF">THFILI_11440</name>
</gene>
<dbReference type="PANTHER" id="PTHR31088">
    <property type="entry name" value="MEMBRANE-ASSOCIATED PROTEIN VIPP1, CHLOROPLASTIC"/>
    <property type="match status" value="1"/>
</dbReference>
<name>A0A0A2WRI5_THEFI</name>
<keyword evidence="4" id="KW-1185">Reference proteome</keyword>
<keyword evidence="2" id="KW-0175">Coiled coil</keyword>
<dbReference type="InterPro" id="IPR007157">
    <property type="entry name" value="PspA_VIPP1"/>
</dbReference>